<dbReference type="InterPro" id="IPR052033">
    <property type="entry name" value="Glutaryl-CoA_DH_mitochondrial"/>
</dbReference>
<dbReference type="PANTHER" id="PTHR42807:SF1">
    <property type="entry name" value="GLUTARYL-COA DEHYDROGENASE, MITOCHONDRIAL"/>
    <property type="match status" value="1"/>
</dbReference>
<dbReference type="FunFam" id="1.20.140.10:FF:000006">
    <property type="entry name" value="Glutaryl-CoA dehydrogenase, mitochondrial"/>
    <property type="match status" value="1"/>
</dbReference>
<proteinExistence type="inferred from homology"/>
<feature type="domain" description="Acyl-CoA oxidase/dehydrogenase middle" evidence="12">
    <location>
        <begin position="133"/>
        <end position="229"/>
    </location>
</feature>
<keyword evidence="3" id="KW-0285">Flavoprotein</keyword>
<dbReference type="GO" id="GO:0033539">
    <property type="term" value="P:fatty acid beta-oxidation using acyl-CoA dehydrogenase"/>
    <property type="evidence" value="ECO:0007669"/>
    <property type="project" value="TreeGrafter"/>
</dbReference>
<dbReference type="InterPro" id="IPR037069">
    <property type="entry name" value="AcylCoA_DH/ox_N_sf"/>
</dbReference>
<accession>A0AAW4XW76</accession>
<keyword evidence="4" id="KW-0274">FAD</keyword>
<dbReference type="InterPro" id="IPR046373">
    <property type="entry name" value="Acyl-CoA_Oxase/DH_mid-dom_sf"/>
</dbReference>
<evidence type="ECO:0000256" key="4">
    <source>
        <dbReference type="ARBA" id="ARBA00022827"/>
    </source>
</evidence>
<organism evidence="14 15">
    <name type="scientific">Comamonas koreensis</name>
    <dbReference type="NCBI Taxonomy" id="160825"/>
    <lineage>
        <taxon>Bacteria</taxon>
        <taxon>Pseudomonadati</taxon>
        <taxon>Pseudomonadota</taxon>
        <taxon>Betaproteobacteria</taxon>
        <taxon>Burkholderiales</taxon>
        <taxon>Comamonadaceae</taxon>
        <taxon>Comamonas</taxon>
    </lineage>
</organism>
<dbReference type="Gene3D" id="1.10.540.10">
    <property type="entry name" value="Acyl-CoA dehydrogenase/oxidase, N-terminal domain"/>
    <property type="match status" value="1"/>
</dbReference>
<dbReference type="Pfam" id="PF02771">
    <property type="entry name" value="Acyl-CoA_dh_N"/>
    <property type="match status" value="1"/>
</dbReference>
<dbReference type="InterPro" id="IPR006089">
    <property type="entry name" value="Acyl-CoA_DH_CS"/>
</dbReference>
<dbReference type="GO" id="GO:0046949">
    <property type="term" value="P:fatty-acyl-CoA biosynthetic process"/>
    <property type="evidence" value="ECO:0007669"/>
    <property type="project" value="TreeGrafter"/>
</dbReference>
<dbReference type="InterPro" id="IPR013786">
    <property type="entry name" value="AcylCoA_DH/ox_N"/>
</dbReference>
<dbReference type="AlphaFoldDB" id="A0AAW4XW76"/>
<name>A0AAW4XW76_9BURK</name>
<feature type="domain" description="Acyl-CoA dehydrogenase/oxidase N-terminal" evidence="13">
    <location>
        <begin position="17"/>
        <end position="129"/>
    </location>
</feature>
<dbReference type="RefSeq" id="WP_021026966.1">
    <property type="nucleotide sequence ID" value="NZ_CP043575.1"/>
</dbReference>
<dbReference type="PROSITE" id="PS00073">
    <property type="entry name" value="ACYL_COA_DH_2"/>
    <property type="match status" value="1"/>
</dbReference>
<dbReference type="Gene3D" id="1.20.140.10">
    <property type="entry name" value="Butyryl-CoA Dehydrogenase, subunit A, domain 3"/>
    <property type="match status" value="1"/>
</dbReference>
<keyword evidence="6" id="KW-0560">Oxidoreductase</keyword>
<evidence type="ECO:0000256" key="9">
    <source>
        <dbReference type="ARBA" id="ARBA00039033"/>
    </source>
</evidence>
<keyword evidence="15" id="KW-1185">Reference proteome</keyword>
<dbReference type="PANTHER" id="PTHR42807">
    <property type="entry name" value="GLUTARYL-COA DEHYDROGENASE, MITOCHONDRIAL"/>
    <property type="match status" value="1"/>
</dbReference>
<dbReference type="GO" id="GO:0000062">
    <property type="term" value="F:fatty-acyl-CoA binding"/>
    <property type="evidence" value="ECO:0007669"/>
    <property type="project" value="TreeGrafter"/>
</dbReference>
<comment type="pathway">
    <text evidence="7">Amino-acid metabolism; lysine degradation.</text>
</comment>
<evidence type="ECO:0000256" key="3">
    <source>
        <dbReference type="ARBA" id="ARBA00022630"/>
    </source>
</evidence>
<dbReference type="SUPFAM" id="SSF47203">
    <property type="entry name" value="Acyl-CoA dehydrogenase C-terminal domain-like"/>
    <property type="match status" value="1"/>
</dbReference>
<reference evidence="14 15" key="1">
    <citation type="submission" date="2021-11" db="EMBL/GenBank/DDBJ databases">
        <title>Genome sequence.</title>
        <authorList>
            <person name="Sun Q."/>
        </authorList>
    </citation>
    <scope>NUCLEOTIDE SEQUENCE [LARGE SCALE GENOMIC DNA]</scope>
    <source>
        <strain evidence="14 15">KCTC 12005</strain>
    </source>
</reference>
<evidence type="ECO:0000256" key="6">
    <source>
        <dbReference type="ARBA" id="ARBA00023002"/>
    </source>
</evidence>
<evidence type="ECO:0000256" key="7">
    <source>
        <dbReference type="ARBA" id="ARBA00037899"/>
    </source>
</evidence>
<dbReference type="CDD" id="cd01151">
    <property type="entry name" value="GCD"/>
    <property type="match status" value="1"/>
</dbReference>
<evidence type="ECO:0000256" key="5">
    <source>
        <dbReference type="ARBA" id="ARBA00022946"/>
    </source>
</evidence>
<dbReference type="InterPro" id="IPR009100">
    <property type="entry name" value="AcylCoA_DH/oxidase_NM_dom_sf"/>
</dbReference>
<dbReference type="InterPro" id="IPR006091">
    <property type="entry name" value="Acyl-CoA_Oxase/DH_mid-dom"/>
</dbReference>
<evidence type="ECO:0000256" key="2">
    <source>
        <dbReference type="ARBA" id="ARBA00009347"/>
    </source>
</evidence>
<comment type="caution">
    <text evidence="14">The sequence shown here is derived from an EMBL/GenBank/DDBJ whole genome shotgun (WGS) entry which is preliminary data.</text>
</comment>
<dbReference type="FunFam" id="1.10.540.10:FF:000003">
    <property type="entry name" value="glutaryl-CoA dehydrogenase, mitochondrial"/>
    <property type="match status" value="1"/>
</dbReference>
<evidence type="ECO:0000256" key="1">
    <source>
        <dbReference type="ARBA" id="ARBA00001974"/>
    </source>
</evidence>
<comment type="similarity">
    <text evidence="2">Belongs to the acyl-CoA dehydrogenase family.</text>
</comment>
<protein>
    <recommendedName>
        <fullName evidence="9">glutaryl-CoA dehydrogenase (ETF)</fullName>
        <ecNumber evidence="9">1.3.8.6</ecNumber>
    </recommendedName>
</protein>
<dbReference type="InterPro" id="IPR036250">
    <property type="entry name" value="AcylCo_DH-like_C"/>
</dbReference>
<evidence type="ECO:0000259" key="13">
    <source>
        <dbReference type="Pfam" id="PF02771"/>
    </source>
</evidence>
<evidence type="ECO:0000256" key="10">
    <source>
        <dbReference type="ARBA" id="ARBA00049493"/>
    </source>
</evidence>
<evidence type="ECO:0000256" key="8">
    <source>
        <dbReference type="ARBA" id="ARBA00037927"/>
    </source>
</evidence>
<evidence type="ECO:0000313" key="14">
    <source>
        <dbReference type="EMBL" id="MCD2165682.1"/>
    </source>
</evidence>
<gene>
    <name evidence="14" type="ORF">LPW39_11100</name>
</gene>
<comment type="cofactor">
    <cofactor evidence="1">
        <name>FAD</name>
        <dbReference type="ChEBI" id="CHEBI:57692"/>
    </cofactor>
</comment>
<dbReference type="Gene3D" id="2.40.110.10">
    <property type="entry name" value="Butyryl-CoA Dehydrogenase, subunit A, domain 2"/>
    <property type="match status" value="1"/>
</dbReference>
<dbReference type="GO" id="GO:0050660">
    <property type="term" value="F:flavin adenine dinucleotide binding"/>
    <property type="evidence" value="ECO:0007669"/>
    <property type="project" value="InterPro"/>
</dbReference>
<dbReference type="EMBL" id="JAJNCT010000010">
    <property type="protein sequence ID" value="MCD2165682.1"/>
    <property type="molecule type" value="Genomic_DNA"/>
</dbReference>
<feature type="domain" description="Acyl-CoA dehydrogenase/oxidase C-terminal" evidence="11">
    <location>
        <begin position="242"/>
        <end position="387"/>
    </location>
</feature>
<keyword evidence="5" id="KW-0809">Transit peptide</keyword>
<comment type="catalytic activity">
    <reaction evidence="10">
        <text>glutaryl-CoA + oxidized [electron-transfer flavoprotein] + 2 H(+) = (2E)-butenoyl-CoA + reduced [electron-transfer flavoprotein] + CO2</text>
        <dbReference type="Rhea" id="RHEA:13389"/>
        <dbReference type="Rhea" id="RHEA-COMP:10685"/>
        <dbReference type="Rhea" id="RHEA-COMP:10686"/>
        <dbReference type="ChEBI" id="CHEBI:15378"/>
        <dbReference type="ChEBI" id="CHEBI:16526"/>
        <dbReference type="ChEBI" id="CHEBI:57332"/>
        <dbReference type="ChEBI" id="CHEBI:57378"/>
        <dbReference type="ChEBI" id="CHEBI:57692"/>
        <dbReference type="ChEBI" id="CHEBI:58307"/>
        <dbReference type="EC" id="1.3.8.6"/>
    </reaction>
</comment>
<evidence type="ECO:0000259" key="11">
    <source>
        <dbReference type="Pfam" id="PF00441"/>
    </source>
</evidence>
<dbReference type="EC" id="1.3.8.6" evidence="9"/>
<sequence>MAQFTWEDPFHLDEQLTEDERMIRDAARAYCRDKLAPRVQEMFRKESVDTSIFREMGELGLLGPTIPTEYGGAGLNYVSYGLVAREIEYIDSGYRSMASVQSSLVMVPINEFGTEAQKQKYLPKLASGEFIGCFGLTEPDHGSDPGSMATRAYKVDGGYKLKGSKMWITNSPIADVFVVWAKEVSEGGAVGQIRGFVLEKGMKGLSAPAIHGKVGLRASITGEIVMDDVFVPEENAFPEVRGLKGPFTCLNSARFGIAWGAMGAAEFCWHTARQYTMDRKQFGRPLAANQLIQKKLADMQTEITLGLQAALRVGRMKDEHQNVIEITSLIKRNNCGKSLDIARLARDMMGGNGISDEFGVARHLVNLEVVNTYEGTHDVHALILGRAQTGIAAFAN</sequence>
<dbReference type="Proteomes" id="UP001199260">
    <property type="component" value="Unassembled WGS sequence"/>
</dbReference>
<dbReference type="SUPFAM" id="SSF56645">
    <property type="entry name" value="Acyl-CoA dehydrogenase NM domain-like"/>
    <property type="match status" value="1"/>
</dbReference>
<dbReference type="InterPro" id="IPR009075">
    <property type="entry name" value="AcylCo_DH/oxidase_C"/>
</dbReference>
<evidence type="ECO:0000259" key="12">
    <source>
        <dbReference type="Pfam" id="PF02770"/>
    </source>
</evidence>
<dbReference type="GO" id="GO:0004361">
    <property type="term" value="F:glutaryl-CoA dehydrogenase activity"/>
    <property type="evidence" value="ECO:0007669"/>
    <property type="project" value="UniProtKB-EC"/>
</dbReference>
<dbReference type="FunFam" id="2.40.110.10:FF:000008">
    <property type="entry name" value="Glutaryl-CoA dehydrogenase, mitochondrial"/>
    <property type="match status" value="1"/>
</dbReference>
<evidence type="ECO:0000313" key="15">
    <source>
        <dbReference type="Proteomes" id="UP001199260"/>
    </source>
</evidence>
<dbReference type="Pfam" id="PF00441">
    <property type="entry name" value="Acyl-CoA_dh_1"/>
    <property type="match status" value="1"/>
</dbReference>
<dbReference type="Pfam" id="PF02770">
    <property type="entry name" value="Acyl-CoA_dh_M"/>
    <property type="match status" value="1"/>
</dbReference>
<comment type="pathway">
    <text evidence="8">Amino-acid metabolism; tryptophan metabolism.</text>
</comment>